<evidence type="ECO:0000313" key="1">
    <source>
        <dbReference type="EMBL" id="NQV64881.1"/>
    </source>
</evidence>
<accession>A0A972VWN0</accession>
<evidence type="ECO:0000313" key="2">
    <source>
        <dbReference type="Proteomes" id="UP000754644"/>
    </source>
</evidence>
<protein>
    <submittedName>
        <fullName evidence="1">Uncharacterized protein</fullName>
    </submittedName>
</protein>
<sequence>MINSTDADVVLPNNYFDTPAPALSTAAILQPFHHYFAAELELASKLYDISMYYYVRGLRYAGSGYAFHTIGSTLRINAKHYAQVRGFPKRNAAEDFYILNKLAKTGQIEINPGAAIRIQARLSDRAPFGTGPALQTISSLAAPITDYAFYDPRVFHMLRIFLATAEQLHNQDPEICFRQTPEILNWLNHAGLRQLLGQQRRSLKPVFERFLRDWFDGFQTLKFIHFMRDQYFPSMSLDSICDGTVLPEAHIQNLEAVRWLHRALTEEPDPGL</sequence>
<organism evidence="1 2">
    <name type="scientific">SAR86 cluster bacterium</name>
    <dbReference type="NCBI Taxonomy" id="2030880"/>
    <lineage>
        <taxon>Bacteria</taxon>
        <taxon>Pseudomonadati</taxon>
        <taxon>Pseudomonadota</taxon>
        <taxon>Gammaproteobacteria</taxon>
        <taxon>SAR86 cluster</taxon>
    </lineage>
</organism>
<reference evidence="1" key="1">
    <citation type="submission" date="2020-05" db="EMBL/GenBank/DDBJ databases">
        <title>Sulfur intermediates as new biogeochemical hubs in an aquatic model microbial ecosystem.</title>
        <authorList>
            <person name="Vigneron A."/>
        </authorList>
    </citation>
    <scope>NUCLEOTIDE SEQUENCE</scope>
    <source>
        <strain evidence="1">Bin.250</strain>
    </source>
</reference>
<dbReference type="EMBL" id="JABMOJ010000218">
    <property type="protein sequence ID" value="NQV64881.1"/>
    <property type="molecule type" value="Genomic_DNA"/>
</dbReference>
<gene>
    <name evidence="1" type="ORF">HQ497_05895</name>
</gene>
<dbReference type="AlphaFoldDB" id="A0A972VWN0"/>
<comment type="caution">
    <text evidence="1">The sequence shown here is derived from an EMBL/GenBank/DDBJ whole genome shotgun (WGS) entry which is preliminary data.</text>
</comment>
<name>A0A972VWN0_9GAMM</name>
<proteinExistence type="predicted"/>
<dbReference type="Proteomes" id="UP000754644">
    <property type="component" value="Unassembled WGS sequence"/>
</dbReference>